<dbReference type="Gene3D" id="3.40.50.10740">
    <property type="entry name" value="Class I glutamine amidotransferase-like"/>
    <property type="match status" value="1"/>
</dbReference>
<evidence type="ECO:0000313" key="10">
    <source>
        <dbReference type="EMBL" id="CAE6803540.1"/>
    </source>
</evidence>
<dbReference type="InterPro" id="IPR006311">
    <property type="entry name" value="TAT_signal"/>
</dbReference>
<evidence type="ECO:0000313" key="11">
    <source>
        <dbReference type="Proteomes" id="UP000835287"/>
    </source>
</evidence>
<dbReference type="SUPFAM" id="SSF141986">
    <property type="entry name" value="LD-carboxypeptidase A C-terminal domain-like"/>
    <property type="match status" value="1"/>
</dbReference>
<dbReference type="EMBL" id="HG992341">
    <property type="protein sequence ID" value="CAE6749066.1"/>
    <property type="molecule type" value="Genomic_DNA"/>
</dbReference>
<evidence type="ECO:0000256" key="2">
    <source>
        <dbReference type="ARBA" id="ARBA00022645"/>
    </source>
</evidence>
<dbReference type="EMBL" id="HG992338">
    <property type="protein sequence ID" value="CAE6803540.1"/>
    <property type="molecule type" value="Genomic_DNA"/>
</dbReference>
<evidence type="ECO:0000259" key="8">
    <source>
        <dbReference type="Pfam" id="PF17676"/>
    </source>
</evidence>
<dbReference type="Proteomes" id="UP000835243">
    <property type="component" value="Chromosome"/>
</dbReference>
<dbReference type="PROSITE" id="PS51318">
    <property type="entry name" value="TAT"/>
    <property type="match status" value="1"/>
</dbReference>
<keyword evidence="11" id="KW-1185">Reference proteome</keyword>
<dbReference type="GO" id="GO:0006508">
    <property type="term" value="P:proteolysis"/>
    <property type="evidence" value="ECO:0007669"/>
    <property type="project" value="UniProtKB-KW"/>
</dbReference>
<keyword evidence="3" id="KW-0645">Protease</keyword>
<keyword evidence="2 9" id="KW-0121">Carboxypeptidase</keyword>
<organism evidence="9">
    <name type="scientific">Xanthomonas arboricola pv. corylina</name>
    <dbReference type="NCBI Taxonomy" id="487821"/>
    <lineage>
        <taxon>Bacteria</taxon>
        <taxon>Pseudomonadati</taxon>
        <taxon>Pseudomonadota</taxon>
        <taxon>Gammaproteobacteria</taxon>
        <taxon>Lysobacterales</taxon>
        <taxon>Lysobacteraceae</taxon>
        <taxon>Xanthomonas</taxon>
    </lineage>
</organism>
<evidence type="ECO:0000259" key="7">
    <source>
        <dbReference type="Pfam" id="PF02016"/>
    </source>
</evidence>
<gene>
    <name evidence="9" type="primary">ykfA</name>
    <name evidence="9" type="ORF">CFBP1159_16270</name>
    <name evidence="10" type="ORF">XAC301_29460</name>
</gene>
<evidence type="ECO:0000313" key="9">
    <source>
        <dbReference type="EMBL" id="CAE6749045.1"/>
    </source>
</evidence>
<comment type="similarity">
    <text evidence="1">Belongs to the peptidase S66 family.</text>
</comment>
<feature type="active site" description="Charge relay system" evidence="6">
    <location>
        <position position="327"/>
    </location>
</feature>
<evidence type="ECO:0000256" key="4">
    <source>
        <dbReference type="ARBA" id="ARBA00022801"/>
    </source>
</evidence>
<dbReference type="PANTHER" id="PTHR30237">
    <property type="entry name" value="MURAMOYLTETRAPEPTIDE CARBOXYPEPTIDASE"/>
    <property type="match status" value="1"/>
</dbReference>
<keyword evidence="4" id="KW-0378">Hydrolase</keyword>
<dbReference type="SUPFAM" id="SSF52317">
    <property type="entry name" value="Class I glutamine amidotransferase-like"/>
    <property type="match status" value="1"/>
</dbReference>
<dbReference type="InterPro" id="IPR003507">
    <property type="entry name" value="S66_fam"/>
</dbReference>
<sequence length="358" mass="37785">MNTSRREFFGAASGGAALMLASLGLPALAREGARGVQAHAAQGPHRPVPALKAGDKVAIVAPSSPSSDVEKAAEWLRAHGFSVEIMPSAMEKLAPPFDYLAGTDSARVDDIHYAFLSNEIKAVWCLRGGFGATRLLDKLDYALIGANPKPFIGYSDITALHIALQQHAGMVTFHGPMLVSDLVPEKLPPTASLILDLLSGRLSSGAWIPSPPMYPAATLVDGTAQGRLVGGNLSLLCSTLGTPYEVDSTDAILFLEDTEIALPRLDRLLTQLRLAGKLRSIRGLLLGRFVIAGETPAATPSSMANALFNEFFLPLKIPVMVNWSSGHVDPNLALPLGATVSLDTAQGAIRLLSQAVVQ</sequence>
<feature type="active site" description="Nucleophile" evidence="6">
    <location>
        <position position="155"/>
    </location>
</feature>
<dbReference type="Gene3D" id="3.50.30.60">
    <property type="entry name" value="LD-carboxypeptidase A C-terminal domain-like"/>
    <property type="match status" value="1"/>
</dbReference>
<feature type="active site" description="Charge relay system" evidence="6">
    <location>
        <position position="256"/>
    </location>
</feature>
<name>A0A8D6Y666_9XANT</name>
<dbReference type="GO" id="GO:0004180">
    <property type="term" value="F:carboxypeptidase activity"/>
    <property type="evidence" value="ECO:0007669"/>
    <property type="project" value="UniProtKB-KW"/>
</dbReference>
<dbReference type="EMBL" id="HG992341">
    <property type="protein sequence ID" value="CAE6749045.1"/>
    <property type="molecule type" value="Genomic_DNA"/>
</dbReference>
<dbReference type="InterPro" id="IPR027478">
    <property type="entry name" value="LdcA_N"/>
</dbReference>
<evidence type="ECO:0000256" key="5">
    <source>
        <dbReference type="ARBA" id="ARBA00022825"/>
    </source>
</evidence>
<keyword evidence="5" id="KW-0720">Serine protease</keyword>
<dbReference type="Proteomes" id="UP000835287">
    <property type="component" value="Chromosome"/>
</dbReference>
<dbReference type="InterPro" id="IPR027461">
    <property type="entry name" value="Carboxypeptidase_A_C_sf"/>
</dbReference>
<dbReference type="InterPro" id="IPR040449">
    <property type="entry name" value="Peptidase_S66_N"/>
</dbReference>
<dbReference type="PIRSF" id="PIRSF028757">
    <property type="entry name" value="LD-carboxypeptidase"/>
    <property type="match status" value="1"/>
</dbReference>
<evidence type="ECO:0000256" key="3">
    <source>
        <dbReference type="ARBA" id="ARBA00022670"/>
    </source>
</evidence>
<proteinExistence type="inferred from homology"/>
<dbReference type="RefSeq" id="WP_230673803.1">
    <property type="nucleotide sequence ID" value="NZ_CP062164.1"/>
</dbReference>
<dbReference type="Pfam" id="PF02016">
    <property type="entry name" value="Peptidase_S66"/>
    <property type="match status" value="1"/>
</dbReference>
<evidence type="ECO:0000256" key="1">
    <source>
        <dbReference type="ARBA" id="ARBA00010233"/>
    </source>
</evidence>
<feature type="domain" description="LD-carboxypeptidase C-terminal" evidence="8">
    <location>
        <begin position="225"/>
        <end position="342"/>
    </location>
</feature>
<evidence type="ECO:0000256" key="6">
    <source>
        <dbReference type="PIRSR" id="PIRSR028757-1"/>
    </source>
</evidence>
<dbReference type="AlphaFoldDB" id="A0A8D6Y666"/>
<dbReference type="InterPro" id="IPR029062">
    <property type="entry name" value="Class_I_gatase-like"/>
</dbReference>
<protein>
    <submittedName>
        <fullName evidence="9 10">Murein peptide carboxypeptidase</fullName>
    </submittedName>
</protein>
<dbReference type="CDD" id="cd07025">
    <property type="entry name" value="Peptidase_S66"/>
    <property type="match status" value="1"/>
</dbReference>
<dbReference type="Pfam" id="PF17676">
    <property type="entry name" value="Peptidase_S66C"/>
    <property type="match status" value="1"/>
</dbReference>
<accession>A0A8D6Y666</accession>
<dbReference type="InterPro" id="IPR040921">
    <property type="entry name" value="Peptidase_S66C"/>
</dbReference>
<feature type="domain" description="LD-carboxypeptidase N-terminal" evidence="7">
    <location>
        <begin position="57"/>
        <end position="175"/>
    </location>
</feature>
<dbReference type="EMBL" id="HG992338">
    <property type="protein sequence ID" value="CAE6803556.1"/>
    <property type="molecule type" value="Genomic_DNA"/>
</dbReference>
<reference evidence="9 11" key="1">
    <citation type="submission" date="2021-02" db="EMBL/GenBank/DDBJ databases">
        <authorList>
            <person name="Pothier F. J."/>
        </authorList>
    </citation>
    <scope>NUCLEOTIDE SEQUENCE</scope>
    <source>
        <strain evidence="10 11">301</strain>
        <strain evidence="9">CFBP 1159</strain>
    </source>
</reference>
<dbReference type="GO" id="GO:0008236">
    <property type="term" value="F:serine-type peptidase activity"/>
    <property type="evidence" value="ECO:0007669"/>
    <property type="project" value="UniProtKB-KW"/>
</dbReference>
<dbReference type="PANTHER" id="PTHR30237:SF2">
    <property type="entry name" value="MUREIN TETRAPEPTIDE CARBOXYPEPTIDASE"/>
    <property type="match status" value="1"/>
</dbReference>